<accession>A0ABX4IAX5</accession>
<feature type="transmembrane region" description="Helical" evidence="1">
    <location>
        <begin position="24"/>
        <end position="46"/>
    </location>
</feature>
<keyword evidence="1" id="KW-1133">Transmembrane helix</keyword>
<sequence length="182" mass="20356">MTERIILANAIKETFMKNFKVIDMVQIAIVIALYVIITVVLGPLGSGAVQFRLSELFNFLAFYNRKYIWAVTIGCMISNYMVFGIVDVIVGGLSTLVFVSLGVYLFKKYLNEEVLKGLTNKAFIYFAIFFSLSMVTIAAELAIMFQVPFFFTWLTSGLGELLSLLVGAVIISQVSKRIDLTK</sequence>
<keyword evidence="1" id="KW-0472">Membrane</keyword>
<protein>
    <submittedName>
        <fullName evidence="2">Queuosine transporter QueT</fullName>
    </submittedName>
</protein>
<gene>
    <name evidence="2" type="ORF">RR45_GL000203</name>
</gene>
<dbReference type="Proteomes" id="UP000218979">
    <property type="component" value="Unassembled WGS sequence"/>
</dbReference>
<keyword evidence="1" id="KW-0812">Transmembrane</keyword>
<feature type="transmembrane region" description="Helical" evidence="1">
    <location>
        <begin position="122"/>
        <end position="144"/>
    </location>
</feature>
<keyword evidence="3" id="KW-1185">Reference proteome</keyword>
<dbReference type="Pfam" id="PF06177">
    <property type="entry name" value="QueT"/>
    <property type="match status" value="1"/>
</dbReference>
<comment type="caution">
    <text evidence="2">The sequence shown here is derived from an EMBL/GenBank/DDBJ whole genome shotgun (WGS) entry which is preliminary data.</text>
</comment>
<name>A0ABX4IAX5_9LACT</name>
<dbReference type="EMBL" id="JXJT01000001">
    <property type="protein sequence ID" value="PCS04884.1"/>
    <property type="molecule type" value="Genomic_DNA"/>
</dbReference>
<feature type="transmembrane region" description="Helical" evidence="1">
    <location>
        <begin position="67"/>
        <end position="86"/>
    </location>
</feature>
<feature type="transmembrane region" description="Helical" evidence="1">
    <location>
        <begin position="150"/>
        <end position="172"/>
    </location>
</feature>
<evidence type="ECO:0000256" key="1">
    <source>
        <dbReference type="SAM" id="Phobius"/>
    </source>
</evidence>
<dbReference type="PANTHER" id="PTHR40044:SF1">
    <property type="entry name" value="INTEGRAL MEMBRANE PROTEIN"/>
    <property type="match status" value="1"/>
</dbReference>
<dbReference type="PIRSF" id="PIRSF031501">
    <property type="entry name" value="QueT"/>
    <property type="match status" value="1"/>
</dbReference>
<dbReference type="PANTHER" id="PTHR40044">
    <property type="entry name" value="INTEGRAL MEMBRANE PROTEIN-RELATED"/>
    <property type="match status" value="1"/>
</dbReference>
<organism evidence="2 3">
    <name type="scientific">Pseudolactococcus chungangensis CAU 28 = DSM 22330</name>
    <dbReference type="NCBI Taxonomy" id="1122154"/>
    <lineage>
        <taxon>Bacteria</taxon>
        <taxon>Bacillati</taxon>
        <taxon>Bacillota</taxon>
        <taxon>Bacilli</taxon>
        <taxon>Lactobacillales</taxon>
        <taxon>Streptococcaceae</taxon>
        <taxon>Pseudolactococcus</taxon>
    </lineage>
</organism>
<dbReference type="InterPro" id="IPR010387">
    <property type="entry name" value="QueT"/>
</dbReference>
<proteinExistence type="predicted"/>
<evidence type="ECO:0000313" key="2">
    <source>
        <dbReference type="EMBL" id="PCS04884.1"/>
    </source>
</evidence>
<reference evidence="2 3" key="1">
    <citation type="submission" date="2014-12" db="EMBL/GenBank/DDBJ databases">
        <title>Draft genome sequences of 10 type strains of Lactococcus.</title>
        <authorList>
            <person name="Sun Z."/>
            <person name="Zhong Z."/>
            <person name="Liu W."/>
            <person name="Zhang W."/>
            <person name="Zhang H."/>
        </authorList>
    </citation>
    <scope>NUCLEOTIDE SEQUENCE [LARGE SCALE GENOMIC DNA]</scope>
    <source>
        <strain evidence="2 3">DSM 22330</strain>
    </source>
</reference>
<evidence type="ECO:0000313" key="3">
    <source>
        <dbReference type="Proteomes" id="UP000218979"/>
    </source>
</evidence>